<dbReference type="AlphaFoldDB" id="A0AA45WJS1"/>
<feature type="region of interest" description="Disordered" evidence="2">
    <location>
        <begin position="408"/>
        <end position="457"/>
    </location>
</feature>
<feature type="domain" description="DnaB/C C-terminal" evidence="3">
    <location>
        <begin position="342"/>
        <end position="403"/>
    </location>
</feature>
<dbReference type="Gene3D" id="1.10.10.630">
    <property type="entry name" value="DnaD domain-like"/>
    <property type="match status" value="1"/>
</dbReference>
<comment type="caution">
    <text evidence="5">The sequence shown here is derived from an EMBL/GenBank/DDBJ whole genome shotgun (WGS) entry which is preliminary data.</text>
</comment>
<comment type="similarity">
    <text evidence="1">Belongs to the DnaB/DnaD family.</text>
</comment>
<dbReference type="InterPro" id="IPR006343">
    <property type="entry name" value="DnaB/C_C"/>
</dbReference>
<evidence type="ECO:0000256" key="1">
    <source>
        <dbReference type="ARBA" id="ARBA00093462"/>
    </source>
</evidence>
<protein>
    <submittedName>
        <fullName evidence="5">Replicative DNA helicase loader DnaB</fullName>
    </submittedName>
</protein>
<feature type="domain" description="Replicative helicase loading/DNA remodeling protein DnaB N-terminal winged helix" evidence="4">
    <location>
        <begin position="20"/>
        <end position="273"/>
    </location>
</feature>
<dbReference type="EMBL" id="FXTU01000001">
    <property type="protein sequence ID" value="SMP04332.1"/>
    <property type="molecule type" value="Genomic_DNA"/>
</dbReference>
<organism evidence="5 6">
    <name type="scientific">Laceyella tengchongensis</name>
    <dbReference type="NCBI Taxonomy" id="574699"/>
    <lineage>
        <taxon>Bacteria</taxon>
        <taxon>Bacillati</taxon>
        <taxon>Bacillota</taxon>
        <taxon>Bacilli</taxon>
        <taxon>Bacillales</taxon>
        <taxon>Thermoactinomycetaceae</taxon>
        <taxon>Laceyella</taxon>
    </lineage>
</organism>
<dbReference type="Pfam" id="PF07261">
    <property type="entry name" value="DnaB_2"/>
    <property type="match status" value="1"/>
</dbReference>
<evidence type="ECO:0000313" key="6">
    <source>
        <dbReference type="Proteomes" id="UP001157946"/>
    </source>
</evidence>
<evidence type="ECO:0000259" key="3">
    <source>
        <dbReference type="Pfam" id="PF07261"/>
    </source>
</evidence>
<dbReference type="Pfam" id="PF25888">
    <property type="entry name" value="WHD_DnaB"/>
    <property type="match status" value="1"/>
</dbReference>
<keyword evidence="5" id="KW-0347">Helicase</keyword>
<dbReference type="InterPro" id="IPR058660">
    <property type="entry name" value="WHD_DnaB"/>
</dbReference>
<keyword evidence="5" id="KW-0067">ATP-binding</keyword>
<evidence type="ECO:0000259" key="4">
    <source>
        <dbReference type="Pfam" id="PF25888"/>
    </source>
</evidence>
<dbReference type="RefSeq" id="WP_102991884.1">
    <property type="nucleotide sequence ID" value="NZ_FXTU01000001.1"/>
</dbReference>
<keyword evidence="5" id="KW-0378">Hydrolase</keyword>
<reference evidence="5" key="1">
    <citation type="submission" date="2017-05" db="EMBL/GenBank/DDBJ databases">
        <authorList>
            <person name="Varghese N."/>
            <person name="Submissions S."/>
        </authorList>
    </citation>
    <scope>NUCLEOTIDE SEQUENCE</scope>
    <source>
        <strain evidence="5">DSM 45262</strain>
    </source>
</reference>
<keyword evidence="6" id="KW-1185">Reference proteome</keyword>
<gene>
    <name evidence="5" type="ORF">SAMN06265361_101539</name>
</gene>
<sequence>MAIFWKDIGWRCRSGRPVHSADLMSLIHLYQPMIGASAMSLYMTLAYQLPLTRAGVSEIHSHAYLLKLCSFNTEQLLKARHLLEGVGLLNVYERKDSQHGSFYEYELIAPLSPVKFFQSDILSMTLYHFLGKEGYLAVRELLIDKESVAKQPDGGQVKDITKSFQEVFESLSPADLAREAEQNRDTVWSGVEGDESLAEGKEPQLREDIDFAMLKMRLSSIVEDDCWTNELMRDLMQIRFLYQLDDWALLKALQNPYVTRHGRIDVDRLRAYIKSEYRLRFGGAPIVSHRAAPKEVEAATPATVPTASSEPLSEEEKHFQQLAQISPLELLAFYQGGSRIPDSDVELVETLVREYGLPPEVINVLLEYVLLKYDYRLPRNLVEKIAGHWKRRGIKTIQEALEQARKETWETNKKKEAPRKSKSKANKREEKLPQALQSQWDANQEDETALPASEELADKQAAIQAKLRLMNERLQANKTGKEHLP</sequence>
<proteinExistence type="inferred from homology"/>
<accession>A0AA45WJS1</accession>
<evidence type="ECO:0000313" key="5">
    <source>
        <dbReference type="EMBL" id="SMP04332.1"/>
    </source>
</evidence>
<dbReference type="Proteomes" id="UP001157946">
    <property type="component" value="Unassembled WGS sequence"/>
</dbReference>
<keyword evidence="5" id="KW-0547">Nucleotide-binding</keyword>
<evidence type="ECO:0000256" key="2">
    <source>
        <dbReference type="SAM" id="MobiDB-lite"/>
    </source>
</evidence>
<dbReference type="GO" id="GO:0004386">
    <property type="term" value="F:helicase activity"/>
    <property type="evidence" value="ECO:0007669"/>
    <property type="project" value="UniProtKB-KW"/>
</dbReference>
<dbReference type="InterPro" id="IPR034829">
    <property type="entry name" value="DnaD-like_sf"/>
</dbReference>
<feature type="compositionally biased region" description="Basic and acidic residues" evidence="2">
    <location>
        <begin position="408"/>
        <end position="419"/>
    </location>
</feature>
<name>A0AA45WJS1_9BACL</name>